<reference evidence="3" key="1">
    <citation type="journal article" date="2011" name="Nature">
        <title>Genome sequence and analysis of the tuber crop potato.</title>
        <authorList>
            <consortium name="The Potato Genome Sequencing Consortium"/>
        </authorList>
    </citation>
    <scope>NUCLEOTIDE SEQUENCE [LARGE SCALE GENOMIC DNA]</scope>
    <source>
        <strain evidence="3">cv. DM1-3 516 R44</strain>
    </source>
</reference>
<dbReference type="Gramene" id="PGSC0003DMT400085654">
    <property type="protein sequence ID" value="PGSC0003DMT400085654"/>
    <property type="gene ID" value="PGSC0003DMG400035225"/>
</dbReference>
<accession>M1D9Z3</accession>
<keyword evidence="3" id="KW-1185">Reference proteome</keyword>
<reference evidence="2" key="2">
    <citation type="submission" date="2015-06" db="UniProtKB">
        <authorList>
            <consortium name="EnsemblPlants"/>
        </authorList>
    </citation>
    <scope>IDENTIFICATION</scope>
    <source>
        <strain evidence="2">DM1-3 516 R44</strain>
    </source>
</reference>
<dbReference type="EnsemblPlants" id="PGSC0003DMT400085654">
    <property type="protein sequence ID" value="PGSC0003DMT400085654"/>
    <property type="gene ID" value="PGSC0003DMG400035225"/>
</dbReference>
<feature type="compositionally biased region" description="Polar residues" evidence="1">
    <location>
        <begin position="73"/>
        <end position="87"/>
    </location>
</feature>
<sequence length="261" mass="28666">MVVKECHTAMHIHDMDISRLMVHAQHIEEEKVKKRSREAKRAKTGDGYFSHLRSDGHGRSRFRQRFFGQGSSNAPSKFNKNRVSNPKPQGGNGSWSLLPNCARCGMKHEGKCLADTDGCFGCGKSGHKIRDFPMLTAEGTEGKQAPHSGSGSNAPKQNRIYALQTRGEQEGSSDVVTDMLKVFELDVYALLDLGATLSFVTPYVAMRSRTMTWTNGPSLGPRSVKEVRGSWPQISVSEADDGYAGRTAVGPSRRSKVGNYC</sequence>
<dbReference type="InParanoid" id="M1D9Z3"/>
<dbReference type="AlphaFoldDB" id="M1D9Z3"/>
<organism evidence="2 3">
    <name type="scientific">Solanum tuberosum</name>
    <name type="common">Potato</name>
    <dbReference type="NCBI Taxonomy" id="4113"/>
    <lineage>
        <taxon>Eukaryota</taxon>
        <taxon>Viridiplantae</taxon>
        <taxon>Streptophyta</taxon>
        <taxon>Embryophyta</taxon>
        <taxon>Tracheophyta</taxon>
        <taxon>Spermatophyta</taxon>
        <taxon>Magnoliopsida</taxon>
        <taxon>eudicotyledons</taxon>
        <taxon>Gunneridae</taxon>
        <taxon>Pentapetalae</taxon>
        <taxon>asterids</taxon>
        <taxon>lamiids</taxon>
        <taxon>Solanales</taxon>
        <taxon>Solanaceae</taxon>
        <taxon>Solanoideae</taxon>
        <taxon>Solaneae</taxon>
        <taxon>Solanum</taxon>
    </lineage>
</organism>
<name>M1D9Z3_SOLTU</name>
<evidence type="ECO:0000313" key="2">
    <source>
        <dbReference type="EnsemblPlants" id="PGSC0003DMT400085654"/>
    </source>
</evidence>
<dbReference type="PaxDb" id="4113-PGSC0003DMT400085654"/>
<dbReference type="Proteomes" id="UP000011115">
    <property type="component" value="Unassembled WGS sequence"/>
</dbReference>
<feature type="region of interest" description="Disordered" evidence="1">
    <location>
        <begin position="34"/>
        <end position="92"/>
    </location>
</feature>
<dbReference type="PANTHER" id="PTHR34482">
    <property type="entry name" value="DNA DAMAGE-INDUCIBLE PROTEIN 1-LIKE"/>
    <property type="match status" value="1"/>
</dbReference>
<dbReference type="HOGENOM" id="CLU_043741_3_1_1"/>
<evidence type="ECO:0000313" key="3">
    <source>
        <dbReference type="Proteomes" id="UP000011115"/>
    </source>
</evidence>
<proteinExistence type="predicted"/>
<protein>
    <submittedName>
        <fullName evidence="2">Gag-pol polyprotein</fullName>
    </submittedName>
</protein>
<dbReference type="PANTHER" id="PTHR34482:SF57">
    <property type="entry name" value="RETROTRANSPOSON GAG DOMAIN-CONTAINING PROTEIN"/>
    <property type="match status" value="1"/>
</dbReference>
<evidence type="ECO:0000256" key="1">
    <source>
        <dbReference type="SAM" id="MobiDB-lite"/>
    </source>
</evidence>